<gene>
    <name evidence="9" type="ORF">LODBEIA_P60390</name>
</gene>
<feature type="transmembrane region" description="Helical" evidence="7">
    <location>
        <begin position="121"/>
        <end position="144"/>
    </location>
</feature>
<accession>A0ABP0ZUJ9</accession>
<dbReference type="GeneID" id="92211235"/>
<keyword evidence="10" id="KW-1185">Reference proteome</keyword>
<dbReference type="InterPro" id="IPR051987">
    <property type="entry name" value="Sigma-2_receptor-like"/>
</dbReference>
<evidence type="ECO:0000313" key="9">
    <source>
        <dbReference type="EMBL" id="CAK9442296.1"/>
    </source>
</evidence>
<evidence type="ECO:0000256" key="1">
    <source>
        <dbReference type="ARBA" id="ARBA00004477"/>
    </source>
</evidence>
<dbReference type="PANTHER" id="PTHR31204:SF1">
    <property type="entry name" value="SIGMA INTRACELLULAR RECEPTOR 2"/>
    <property type="match status" value="1"/>
</dbReference>
<sequence>MLKILKKQRNTNLRQGVWCLTRFKPIAEKMWSLDALVFGYYLTHIPVTLVIDASVIIPKQYHSQLTSFLVQFHTSQNKDIVLLYPQIWFKTFILVEVVFQLPLFVYFCYKYLKRQLDARYYAWSLIYGFNASFTTFVCMVYICMEGGNFGLSEVEAVKLVAVYSPYLFFPLVILVHAFQKLTLKAKVE</sequence>
<reference evidence="9 10" key="1">
    <citation type="submission" date="2024-03" db="EMBL/GenBank/DDBJ databases">
        <authorList>
            <person name="Brejova B."/>
        </authorList>
    </citation>
    <scope>NUCLEOTIDE SEQUENCE [LARGE SCALE GENOMIC DNA]</scope>
    <source>
        <strain evidence="9 10">CBS 14171</strain>
    </source>
</reference>
<dbReference type="RefSeq" id="XP_066832977.1">
    <property type="nucleotide sequence ID" value="XM_066976438.1"/>
</dbReference>
<feature type="domain" description="EXPERA" evidence="8">
    <location>
        <begin position="33"/>
        <end position="174"/>
    </location>
</feature>
<dbReference type="Proteomes" id="UP001497383">
    <property type="component" value="Chromosome 8"/>
</dbReference>
<organism evidence="9 10">
    <name type="scientific">Lodderomyces beijingensis</name>
    <dbReference type="NCBI Taxonomy" id="1775926"/>
    <lineage>
        <taxon>Eukaryota</taxon>
        <taxon>Fungi</taxon>
        <taxon>Dikarya</taxon>
        <taxon>Ascomycota</taxon>
        <taxon>Saccharomycotina</taxon>
        <taxon>Pichiomycetes</taxon>
        <taxon>Debaryomycetaceae</taxon>
        <taxon>Candida/Lodderomyces clade</taxon>
        <taxon>Lodderomyces</taxon>
    </lineage>
</organism>
<dbReference type="InterPro" id="IPR016964">
    <property type="entry name" value="Sigma2_recept"/>
</dbReference>
<dbReference type="InterPro" id="IPR033118">
    <property type="entry name" value="EXPERA"/>
</dbReference>
<name>A0ABP0ZUJ9_9ASCO</name>
<dbReference type="PANTHER" id="PTHR31204">
    <property type="entry name" value="SIGMA INTRACELLULAR RECEPTOR 2"/>
    <property type="match status" value="1"/>
</dbReference>
<keyword evidence="3 7" id="KW-0812">Transmembrane</keyword>
<evidence type="ECO:0000256" key="6">
    <source>
        <dbReference type="ARBA" id="ARBA00023136"/>
    </source>
</evidence>
<keyword evidence="6 7" id="KW-0472">Membrane</keyword>
<evidence type="ECO:0000256" key="2">
    <source>
        <dbReference type="ARBA" id="ARBA00009096"/>
    </source>
</evidence>
<keyword evidence="4 7" id="KW-0256">Endoplasmic reticulum</keyword>
<feature type="transmembrane region" description="Helical" evidence="7">
    <location>
        <begin position="31"/>
        <end position="57"/>
    </location>
</feature>
<feature type="transmembrane region" description="Helical" evidence="7">
    <location>
        <begin position="87"/>
        <end position="109"/>
    </location>
</feature>
<evidence type="ECO:0000313" key="10">
    <source>
        <dbReference type="Proteomes" id="UP001497383"/>
    </source>
</evidence>
<evidence type="ECO:0000256" key="4">
    <source>
        <dbReference type="ARBA" id="ARBA00022824"/>
    </source>
</evidence>
<dbReference type="PROSITE" id="PS51751">
    <property type="entry name" value="EXPERA"/>
    <property type="match status" value="1"/>
</dbReference>
<evidence type="ECO:0000256" key="7">
    <source>
        <dbReference type="PIRNR" id="PIRNR031032"/>
    </source>
</evidence>
<keyword evidence="5 7" id="KW-1133">Transmembrane helix</keyword>
<evidence type="ECO:0000256" key="5">
    <source>
        <dbReference type="ARBA" id="ARBA00022989"/>
    </source>
</evidence>
<feature type="transmembrane region" description="Helical" evidence="7">
    <location>
        <begin position="156"/>
        <end position="178"/>
    </location>
</feature>
<comment type="subcellular location">
    <subcellularLocation>
        <location evidence="1">Endoplasmic reticulum membrane</location>
        <topology evidence="1">Multi-pass membrane protein</topology>
    </subcellularLocation>
</comment>
<evidence type="ECO:0000256" key="3">
    <source>
        <dbReference type="ARBA" id="ARBA00022692"/>
    </source>
</evidence>
<proteinExistence type="inferred from homology"/>
<evidence type="ECO:0000259" key="8">
    <source>
        <dbReference type="PROSITE" id="PS51751"/>
    </source>
</evidence>
<dbReference type="PIRSF" id="PIRSF031032">
    <property type="entry name" value="TMP_97_prd"/>
    <property type="match status" value="1"/>
</dbReference>
<protein>
    <recommendedName>
        <fullName evidence="7">Efficient mitochondria targeting-associated protein 19</fullName>
    </recommendedName>
</protein>
<dbReference type="Pfam" id="PF05241">
    <property type="entry name" value="EBP"/>
    <property type="match status" value="1"/>
</dbReference>
<dbReference type="EMBL" id="OZ022412">
    <property type="protein sequence ID" value="CAK9442296.1"/>
    <property type="molecule type" value="Genomic_DNA"/>
</dbReference>
<comment type="similarity">
    <text evidence="2">Belongs to the TMEM97/sigma-2 receptor family.</text>
</comment>